<name>A0A0A9H2G4_ARUDO</name>
<proteinExistence type="predicted"/>
<dbReference type="EMBL" id="GBRH01168875">
    <property type="protein sequence ID" value="JAE29021.1"/>
    <property type="molecule type" value="Transcribed_RNA"/>
</dbReference>
<reference evidence="2" key="2">
    <citation type="journal article" date="2015" name="Data Brief">
        <title>Shoot transcriptome of the giant reed, Arundo donax.</title>
        <authorList>
            <person name="Barrero R.A."/>
            <person name="Guerrero F.D."/>
            <person name="Moolhuijzen P."/>
            <person name="Goolsby J.A."/>
            <person name="Tidwell J."/>
            <person name="Bellgard S.E."/>
            <person name="Bellgard M.I."/>
        </authorList>
    </citation>
    <scope>NUCLEOTIDE SEQUENCE</scope>
    <source>
        <tissue evidence="2">Shoot tissue taken approximately 20 cm above the soil surface</tissue>
    </source>
</reference>
<protein>
    <submittedName>
        <fullName evidence="2">Uncharacterized protein</fullName>
    </submittedName>
</protein>
<organism evidence="2">
    <name type="scientific">Arundo donax</name>
    <name type="common">Giant reed</name>
    <name type="synonym">Donax arundinaceus</name>
    <dbReference type="NCBI Taxonomy" id="35708"/>
    <lineage>
        <taxon>Eukaryota</taxon>
        <taxon>Viridiplantae</taxon>
        <taxon>Streptophyta</taxon>
        <taxon>Embryophyta</taxon>
        <taxon>Tracheophyta</taxon>
        <taxon>Spermatophyta</taxon>
        <taxon>Magnoliopsida</taxon>
        <taxon>Liliopsida</taxon>
        <taxon>Poales</taxon>
        <taxon>Poaceae</taxon>
        <taxon>PACMAD clade</taxon>
        <taxon>Arundinoideae</taxon>
        <taxon>Arundineae</taxon>
        <taxon>Arundo</taxon>
    </lineage>
</organism>
<dbReference type="AlphaFoldDB" id="A0A0A9H2G4"/>
<accession>A0A0A9H2G4</accession>
<feature type="region of interest" description="Disordered" evidence="1">
    <location>
        <begin position="24"/>
        <end position="46"/>
    </location>
</feature>
<evidence type="ECO:0000256" key="1">
    <source>
        <dbReference type="SAM" id="MobiDB-lite"/>
    </source>
</evidence>
<feature type="compositionally biased region" description="Polar residues" evidence="1">
    <location>
        <begin position="24"/>
        <end position="40"/>
    </location>
</feature>
<sequence length="46" mass="5107">MQQFSLLLSHVPTKTTGHTCMNLPPSSVAQQKNKSCNLRVQQADHT</sequence>
<evidence type="ECO:0000313" key="2">
    <source>
        <dbReference type="EMBL" id="JAE29021.1"/>
    </source>
</evidence>
<reference evidence="2" key="1">
    <citation type="submission" date="2014-09" db="EMBL/GenBank/DDBJ databases">
        <authorList>
            <person name="Magalhaes I.L.F."/>
            <person name="Oliveira U."/>
            <person name="Santos F.R."/>
            <person name="Vidigal T.H.D.A."/>
            <person name="Brescovit A.D."/>
            <person name="Santos A.J."/>
        </authorList>
    </citation>
    <scope>NUCLEOTIDE SEQUENCE</scope>
    <source>
        <tissue evidence="2">Shoot tissue taken approximately 20 cm above the soil surface</tissue>
    </source>
</reference>